<feature type="transmembrane region" description="Helical" evidence="13">
    <location>
        <begin position="46"/>
        <end position="65"/>
    </location>
</feature>
<evidence type="ECO:0000256" key="1">
    <source>
        <dbReference type="ARBA" id="ARBA00004162"/>
    </source>
</evidence>
<comment type="similarity">
    <text evidence="10">Belongs to the acyltransferase CrtO family.</text>
</comment>
<dbReference type="GO" id="GO:0005886">
    <property type="term" value="C:plasma membrane"/>
    <property type="evidence" value="ECO:0007669"/>
    <property type="project" value="UniProtKB-SubCell"/>
</dbReference>
<evidence type="ECO:0000256" key="2">
    <source>
        <dbReference type="ARBA" id="ARBA00022475"/>
    </source>
</evidence>
<keyword evidence="6 13" id="KW-1133">Transmembrane helix</keyword>
<comment type="subcellular location">
    <subcellularLocation>
        <location evidence="1">Cell membrane</location>
        <topology evidence="1">Single-pass membrane protein</topology>
    </subcellularLocation>
</comment>
<feature type="transmembrane region" description="Helical" evidence="13">
    <location>
        <begin position="128"/>
        <end position="145"/>
    </location>
</feature>
<sequence>MPTSRNPAAPSAALVHALNAVPSVLWSGLALVPLSVFCYQHMARPWLWALLGVSLLGYLVPQAWFRHWQLSRSAAVYRRLGVPVVGRFTQHGTLVNTLLRRRYPQYRHVPHRRAVRALVANSYHMERFHVVLLVFFGLVSLYALAHGYFGWAALLLLTNVGYNLYPVWLQQYLRLRAPTVGGPAGPR</sequence>
<proteinExistence type="inferred from homology"/>
<evidence type="ECO:0000313" key="15">
    <source>
        <dbReference type="Proteomes" id="UP000228535"/>
    </source>
</evidence>
<keyword evidence="5" id="KW-0732">Signal</keyword>
<feature type="transmembrane region" description="Helical" evidence="13">
    <location>
        <begin position="12"/>
        <end position="34"/>
    </location>
</feature>
<keyword evidence="8" id="KW-0012">Acyltransferase</keyword>
<dbReference type="GO" id="GO:0016746">
    <property type="term" value="F:acyltransferase activity"/>
    <property type="evidence" value="ECO:0007669"/>
    <property type="project" value="UniProtKB-KW"/>
</dbReference>
<evidence type="ECO:0000256" key="13">
    <source>
        <dbReference type="SAM" id="Phobius"/>
    </source>
</evidence>
<evidence type="ECO:0000256" key="5">
    <source>
        <dbReference type="ARBA" id="ARBA00022729"/>
    </source>
</evidence>
<evidence type="ECO:0000256" key="9">
    <source>
        <dbReference type="ARBA" id="ARBA00023588"/>
    </source>
</evidence>
<dbReference type="Pfam" id="PF18927">
    <property type="entry name" value="CrtO"/>
    <property type="match status" value="1"/>
</dbReference>
<evidence type="ECO:0000256" key="8">
    <source>
        <dbReference type="ARBA" id="ARBA00023315"/>
    </source>
</evidence>
<keyword evidence="2" id="KW-1003">Cell membrane</keyword>
<keyword evidence="7 13" id="KW-0472">Membrane</keyword>
<comment type="caution">
    <text evidence="14">The sequence shown here is derived from an EMBL/GenBank/DDBJ whole genome shotgun (WGS) entry which is preliminary data.</text>
</comment>
<evidence type="ECO:0000256" key="10">
    <source>
        <dbReference type="ARBA" id="ARBA00023603"/>
    </source>
</evidence>
<reference evidence="14 15" key="1">
    <citation type="submission" date="2017-11" db="EMBL/GenBank/DDBJ databases">
        <title>Genomic Encyclopedia of Archaeal and Bacterial Type Strains, Phase II (KMG-II): From Individual Species to Whole Genera.</title>
        <authorList>
            <person name="Goeker M."/>
        </authorList>
    </citation>
    <scope>NUCLEOTIDE SEQUENCE [LARGE SCALE GENOMIC DNA]</scope>
    <source>
        <strain evidence="14 15">DSM 11115</strain>
    </source>
</reference>
<dbReference type="OrthoDB" id="883215at2"/>
<evidence type="ECO:0000313" key="14">
    <source>
        <dbReference type="EMBL" id="PJJ52903.1"/>
    </source>
</evidence>
<evidence type="ECO:0000256" key="12">
    <source>
        <dbReference type="ARBA" id="ARBA00025324"/>
    </source>
</evidence>
<accession>A0A2M9B4P6</accession>
<evidence type="ECO:0000256" key="3">
    <source>
        <dbReference type="ARBA" id="ARBA00022679"/>
    </source>
</evidence>
<dbReference type="Proteomes" id="UP000228535">
    <property type="component" value="Unassembled WGS sequence"/>
</dbReference>
<comment type="pathway">
    <text evidence="9">Carotenoid biosynthesis; staphyloxanthin biosynthesis; staphyloxanthin from farnesyl diphosphate: step 5/5.</text>
</comment>
<gene>
    <name evidence="14" type="ORF">CLV45_3560</name>
</gene>
<dbReference type="InterPro" id="IPR044021">
    <property type="entry name" value="CrtO"/>
</dbReference>
<dbReference type="EMBL" id="PGFA01000003">
    <property type="protein sequence ID" value="PJJ52903.1"/>
    <property type="molecule type" value="Genomic_DNA"/>
</dbReference>
<evidence type="ECO:0000256" key="7">
    <source>
        <dbReference type="ARBA" id="ARBA00023136"/>
    </source>
</evidence>
<comment type="function">
    <text evidence="12">Catalyzes the acylation of glycosyl-4,4'-diaponeurosporenoate, i.e. the esterification of glucose at the C6'' position with the carboxyl group of the C(15) fatty acid 12-methyltetradecanoic acid, to yield staphyloxanthin. This is the last step in the biosynthesis of this orange pigment, present in most staphylococci strains.</text>
</comment>
<organism evidence="14 15">
    <name type="scientific">Hymenobacter chitinivorans DSM 11115</name>
    <dbReference type="NCBI Taxonomy" id="1121954"/>
    <lineage>
        <taxon>Bacteria</taxon>
        <taxon>Pseudomonadati</taxon>
        <taxon>Bacteroidota</taxon>
        <taxon>Cytophagia</taxon>
        <taxon>Cytophagales</taxon>
        <taxon>Hymenobacteraceae</taxon>
        <taxon>Hymenobacter</taxon>
    </lineage>
</organism>
<dbReference type="RefSeq" id="WP_100337821.1">
    <property type="nucleotide sequence ID" value="NZ_PGFA01000003.1"/>
</dbReference>
<keyword evidence="4 13" id="KW-0812">Transmembrane</keyword>
<name>A0A2M9B4P6_9BACT</name>
<evidence type="ECO:0000256" key="11">
    <source>
        <dbReference type="ARBA" id="ARBA00023667"/>
    </source>
</evidence>
<keyword evidence="3" id="KW-0808">Transferase</keyword>
<evidence type="ECO:0000256" key="4">
    <source>
        <dbReference type="ARBA" id="ARBA00022692"/>
    </source>
</evidence>
<dbReference type="AlphaFoldDB" id="A0A2M9B4P6"/>
<keyword evidence="15" id="KW-1185">Reference proteome</keyword>
<evidence type="ECO:0000256" key="6">
    <source>
        <dbReference type="ARBA" id="ARBA00022989"/>
    </source>
</evidence>
<dbReference type="UniPathway" id="UPA00029">
    <property type="reaction ID" value="UER00560"/>
</dbReference>
<protein>
    <recommendedName>
        <fullName evidence="11">Glycosyl-4,4'-diaponeurosporenoate acyltransferase</fullName>
    </recommendedName>
</protein>